<evidence type="ECO:0000313" key="1">
    <source>
        <dbReference type="EnsemblMetazoa" id="Aqu2.1.35061_001"/>
    </source>
</evidence>
<dbReference type="AlphaFoldDB" id="A0A1X7V509"/>
<sequence length="30" mass="3419">HCHEIRDKQKPICFIVTKSVTSKNPLVPLS</sequence>
<organism evidence="1">
    <name type="scientific">Amphimedon queenslandica</name>
    <name type="common">Sponge</name>
    <dbReference type="NCBI Taxonomy" id="400682"/>
    <lineage>
        <taxon>Eukaryota</taxon>
        <taxon>Metazoa</taxon>
        <taxon>Porifera</taxon>
        <taxon>Demospongiae</taxon>
        <taxon>Heteroscleromorpha</taxon>
        <taxon>Haplosclerida</taxon>
        <taxon>Niphatidae</taxon>
        <taxon>Amphimedon</taxon>
    </lineage>
</organism>
<dbReference type="EnsemblMetazoa" id="Aqu2.1.35061_001">
    <property type="protein sequence ID" value="Aqu2.1.35061_001"/>
    <property type="gene ID" value="Aqu2.1.35061"/>
</dbReference>
<reference evidence="1" key="1">
    <citation type="submission" date="2017-05" db="UniProtKB">
        <authorList>
            <consortium name="EnsemblMetazoa"/>
        </authorList>
    </citation>
    <scope>IDENTIFICATION</scope>
</reference>
<protein>
    <submittedName>
        <fullName evidence="1">Uncharacterized protein</fullName>
    </submittedName>
</protein>
<proteinExistence type="predicted"/>
<accession>A0A1X7V509</accession>
<name>A0A1X7V509_AMPQE</name>
<dbReference type="InParanoid" id="A0A1X7V509"/>